<sequence length="207" mass="23180">MEIVTSKREQNKLRRRASIVEIATRSFLERGYAATSMSAIADELGGSKATLWSHFASKEELFTAVVDDLVARLSIEIEEDLIHDSFSIEGLRRYVLRYLKKLMSDQAIALFRLMIAEGGRFPEIVAVFHARAPGKMHTAAVTFFSTCFKMDEAVKLARLTSAALAGYRSMALTRPLMPDEAEIEGFVDDFIAHLRLPAYRDAQEGSL</sequence>
<feature type="domain" description="HTH tetR-type" evidence="5">
    <location>
        <begin position="13"/>
        <end position="73"/>
    </location>
</feature>
<evidence type="ECO:0000256" key="1">
    <source>
        <dbReference type="ARBA" id="ARBA00023015"/>
    </source>
</evidence>
<organism evidence="6 7">
    <name type="scientific">Novosphingobium chloroacetimidivorans</name>
    <dbReference type="NCBI Taxonomy" id="1428314"/>
    <lineage>
        <taxon>Bacteria</taxon>
        <taxon>Pseudomonadati</taxon>
        <taxon>Pseudomonadota</taxon>
        <taxon>Alphaproteobacteria</taxon>
        <taxon>Sphingomonadales</taxon>
        <taxon>Sphingomonadaceae</taxon>
        <taxon>Novosphingobium</taxon>
    </lineage>
</organism>
<keyword evidence="1" id="KW-0805">Transcription regulation</keyword>
<dbReference type="Proteomes" id="UP000555448">
    <property type="component" value="Unassembled WGS sequence"/>
</dbReference>
<gene>
    <name evidence="6" type="ORF">HNO88_001807</name>
</gene>
<dbReference type="Pfam" id="PF00440">
    <property type="entry name" value="TetR_N"/>
    <property type="match status" value="1"/>
</dbReference>
<evidence type="ECO:0000256" key="3">
    <source>
        <dbReference type="ARBA" id="ARBA00023163"/>
    </source>
</evidence>
<dbReference type="PROSITE" id="PS50977">
    <property type="entry name" value="HTH_TETR_2"/>
    <property type="match status" value="1"/>
</dbReference>
<dbReference type="InterPro" id="IPR001647">
    <property type="entry name" value="HTH_TetR"/>
</dbReference>
<dbReference type="InterPro" id="IPR009057">
    <property type="entry name" value="Homeodomain-like_sf"/>
</dbReference>
<keyword evidence="3" id="KW-0804">Transcription</keyword>
<dbReference type="AlphaFoldDB" id="A0A7W7NWJ8"/>
<dbReference type="EMBL" id="JACHLR010000006">
    <property type="protein sequence ID" value="MBB4858484.1"/>
    <property type="molecule type" value="Genomic_DNA"/>
</dbReference>
<evidence type="ECO:0000256" key="4">
    <source>
        <dbReference type="PROSITE-ProRule" id="PRU00335"/>
    </source>
</evidence>
<dbReference type="PRINTS" id="PR00455">
    <property type="entry name" value="HTHTETR"/>
</dbReference>
<evidence type="ECO:0000313" key="6">
    <source>
        <dbReference type="EMBL" id="MBB4858484.1"/>
    </source>
</evidence>
<keyword evidence="7" id="KW-1185">Reference proteome</keyword>
<feature type="DNA-binding region" description="H-T-H motif" evidence="4">
    <location>
        <begin position="36"/>
        <end position="55"/>
    </location>
</feature>
<evidence type="ECO:0000313" key="7">
    <source>
        <dbReference type="Proteomes" id="UP000555448"/>
    </source>
</evidence>
<dbReference type="Pfam" id="PF14246">
    <property type="entry name" value="TetR_C_7"/>
    <property type="match status" value="1"/>
</dbReference>
<reference evidence="6 7" key="1">
    <citation type="submission" date="2020-08" db="EMBL/GenBank/DDBJ databases">
        <title>Functional genomics of gut bacteria from endangered species of beetles.</title>
        <authorList>
            <person name="Carlos-Shanley C."/>
        </authorList>
    </citation>
    <scope>NUCLEOTIDE SEQUENCE [LARGE SCALE GENOMIC DNA]</scope>
    <source>
        <strain evidence="6 7">S00245</strain>
    </source>
</reference>
<evidence type="ECO:0000256" key="2">
    <source>
        <dbReference type="ARBA" id="ARBA00023125"/>
    </source>
</evidence>
<dbReference type="GO" id="GO:0000976">
    <property type="term" value="F:transcription cis-regulatory region binding"/>
    <property type="evidence" value="ECO:0007669"/>
    <property type="project" value="TreeGrafter"/>
</dbReference>
<dbReference type="FunFam" id="1.10.10.60:FF:000141">
    <property type="entry name" value="TetR family transcriptional regulator"/>
    <property type="match status" value="1"/>
</dbReference>
<comment type="caution">
    <text evidence="6">The sequence shown here is derived from an EMBL/GenBank/DDBJ whole genome shotgun (WGS) entry which is preliminary data.</text>
</comment>
<dbReference type="PANTHER" id="PTHR30055:SF234">
    <property type="entry name" value="HTH-TYPE TRANSCRIPTIONAL REGULATOR BETI"/>
    <property type="match status" value="1"/>
</dbReference>
<keyword evidence="2 4" id="KW-0238">DNA-binding</keyword>
<accession>A0A7W7NWJ8</accession>
<dbReference type="InterPro" id="IPR036271">
    <property type="entry name" value="Tet_transcr_reg_TetR-rel_C_sf"/>
</dbReference>
<name>A0A7W7NWJ8_9SPHN</name>
<proteinExistence type="predicted"/>
<dbReference type="InterPro" id="IPR039536">
    <property type="entry name" value="TetR_C_Proteobacteria"/>
</dbReference>
<dbReference type="GO" id="GO:0003700">
    <property type="term" value="F:DNA-binding transcription factor activity"/>
    <property type="evidence" value="ECO:0007669"/>
    <property type="project" value="TreeGrafter"/>
</dbReference>
<dbReference type="Gene3D" id="1.10.357.10">
    <property type="entry name" value="Tetracycline Repressor, domain 2"/>
    <property type="match status" value="1"/>
</dbReference>
<dbReference type="InterPro" id="IPR050109">
    <property type="entry name" value="HTH-type_TetR-like_transc_reg"/>
</dbReference>
<evidence type="ECO:0000259" key="5">
    <source>
        <dbReference type="PROSITE" id="PS50977"/>
    </source>
</evidence>
<dbReference type="SUPFAM" id="SSF46689">
    <property type="entry name" value="Homeodomain-like"/>
    <property type="match status" value="1"/>
</dbReference>
<dbReference type="SUPFAM" id="SSF48498">
    <property type="entry name" value="Tetracyclin repressor-like, C-terminal domain"/>
    <property type="match status" value="1"/>
</dbReference>
<protein>
    <submittedName>
        <fullName evidence="6">AcrR family transcriptional regulator</fullName>
    </submittedName>
</protein>
<dbReference type="PANTHER" id="PTHR30055">
    <property type="entry name" value="HTH-TYPE TRANSCRIPTIONAL REGULATOR RUTR"/>
    <property type="match status" value="1"/>
</dbReference>